<organism evidence="4 5">
    <name type="scientific">Nocardia panacis</name>
    <dbReference type="NCBI Taxonomy" id="2340916"/>
    <lineage>
        <taxon>Bacteria</taxon>
        <taxon>Bacillati</taxon>
        <taxon>Actinomycetota</taxon>
        <taxon>Actinomycetes</taxon>
        <taxon>Mycobacteriales</taxon>
        <taxon>Nocardiaceae</taxon>
        <taxon>Nocardia</taxon>
    </lineage>
</organism>
<dbReference type="Proteomes" id="UP000266677">
    <property type="component" value="Unassembled WGS sequence"/>
</dbReference>
<dbReference type="Pfam" id="PF00881">
    <property type="entry name" value="Nitroreductase"/>
    <property type="match status" value="1"/>
</dbReference>
<comment type="similarity">
    <text evidence="1">Belongs to the nitroreductase family.</text>
</comment>
<dbReference type="EMBL" id="QZFU01000013">
    <property type="protein sequence ID" value="RJO78435.1"/>
    <property type="molecule type" value="Genomic_DNA"/>
</dbReference>
<dbReference type="InterPro" id="IPR029479">
    <property type="entry name" value="Nitroreductase"/>
</dbReference>
<evidence type="ECO:0000313" key="5">
    <source>
        <dbReference type="Proteomes" id="UP000266677"/>
    </source>
</evidence>
<evidence type="ECO:0000313" key="4">
    <source>
        <dbReference type="EMBL" id="RJO78435.1"/>
    </source>
</evidence>
<dbReference type="PANTHER" id="PTHR43673:SF10">
    <property type="entry name" value="NADH DEHYDROGENASE_NAD(P)H NITROREDUCTASE XCC3605-RELATED"/>
    <property type="match status" value="1"/>
</dbReference>
<keyword evidence="2" id="KW-0560">Oxidoreductase</keyword>
<comment type="caution">
    <text evidence="4">The sequence shown here is derived from an EMBL/GenBank/DDBJ whole genome shotgun (WGS) entry which is preliminary data.</text>
</comment>
<gene>
    <name evidence="4" type="ORF">D5S18_06000</name>
</gene>
<proteinExistence type="inferred from homology"/>
<evidence type="ECO:0000256" key="2">
    <source>
        <dbReference type="ARBA" id="ARBA00023002"/>
    </source>
</evidence>
<feature type="domain" description="Nitroreductase" evidence="3">
    <location>
        <begin position="23"/>
        <end position="167"/>
    </location>
</feature>
<dbReference type="AlphaFoldDB" id="A0A3A4KTQ9"/>
<sequence length="199" mass="21686">MPEGISVTVCQTSSRAELHPALARRFSPVRFDPSVVVDSGQVDTLLDAARRAPSAGNSQPWMFVVGLRGDEVHSRIVPHLARSSARWAPAAALLVINLAQVRVADMPDWEYSEFAHYDLGQAVAHMTVQGLAIGLDAHQFRAFDREAVAAEFAVPSHWEVTSMTAFGVADHLPGELPSPGTSRDRHDIERITWARASSV</sequence>
<dbReference type="OrthoDB" id="9802510at2"/>
<name>A0A3A4KTQ9_9NOCA</name>
<dbReference type="PANTHER" id="PTHR43673">
    <property type="entry name" value="NAD(P)H NITROREDUCTASE YDGI-RELATED"/>
    <property type="match status" value="1"/>
</dbReference>
<reference evidence="4 5" key="1">
    <citation type="submission" date="2018-09" db="EMBL/GenBank/DDBJ databases">
        <title>YIM PH21274 draft genome.</title>
        <authorList>
            <person name="Miao C."/>
        </authorList>
    </citation>
    <scope>NUCLEOTIDE SEQUENCE [LARGE SCALE GENOMIC DNA]</scope>
    <source>
        <strain evidence="4 5">YIM PH 21724</strain>
    </source>
</reference>
<protein>
    <submittedName>
        <fullName evidence="4">Nitroreductase</fullName>
    </submittedName>
</protein>
<evidence type="ECO:0000259" key="3">
    <source>
        <dbReference type="Pfam" id="PF00881"/>
    </source>
</evidence>
<dbReference type="InterPro" id="IPR000415">
    <property type="entry name" value="Nitroreductase-like"/>
</dbReference>
<accession>A0A3A4KTQ9</accession>
<dbReference type="SUPFAM" id="SSF55469">
    <property type="entry name" value="FMN-dependent nitroreductase-like"/>
    <property type="match status" value="1"/>
</dbReference>
<dbReference type="GO" id="GO:0016491">
    <property type="term" value="F:oxidoreductase activity"/>
    <property type="evidence" value="ECO:0007669"/>
    <property type="project" value="UniProtKB-KW"/>
</dbReference>
<keyword evidence="5" id="KW-1185">Reference proteome</keyword>
<dbReference type="Gene3D" id="3.40.109.10">
    <property type="entry name" value="NADH Oxidase"/>
    <property type="match status" value="1"/>
</dbReference>
<evidence type="ECO:0000256" key="1">
    <source>
        <dbReference type="ARBA" id="ARBA00007118"/>
    </source>
</evidence>